<protein>
    <submittedName>
        <fullName evidence="2">Glycos_transf_2</fullName>
    </submittedName>
</protein>
<name>A0A060CFQ2_9FIRM</name>
<feature type="non-terminal residue" evidence="2">
    <location>
        <position position="164"/>
    </location>
</feature>
<accession>A0A060CFQ2</accession>
<dbReference type="Gene3D" id="3.90.550.10">
    <property type="entry name" value="Spore Coat Polysaccharide Biosynthesis Protein SpsA, Chain A"/>
    <property type="match status" value="1"/>
</dbReference>
<dbReference type="PANTHER" id="PTHR43685:SF2">
    <property type="entry name" value="GLYCOSYLTRANSFERASE 2-LIKE DOMAIN-CONTAINING PROTEIN"/>
    <property type="match status" value="1"/>
</dbReference>
<dbReference type="CDD" id="cd00761">
    <property type="entry name" value="Glyco_tranf_GTA_type"/>
    <property type="match status" value="1"/>
</dbReference>
<evidence type="ECO:0000259" key="1">
    <source>
        <dbReference type="Pfam" id="PF00535"/>
    </source>
</evidence>
<proteinExistence type="predicted"/>
<dbReference type="SUPFAM" id="SSF53448">
    <property type="entry name" value="Nucleotide-diphospho-sugar transferases"/>
    <property type="match status" value="1"/>
</dbReference>
<dbReference type="InterPro" id="IPR001173">
    <property type="entry name" value="Glyco_trans_2-like"/>
</dbReference>
<organism evidence="2">
    <name type="scientific">uncultured Thermosediminibacter sp</name>
    <dbReference type="NCBI Taxonomy" id="585038"/>
    <lineage>
        <taxon>Bacteria</taxon>
        <taxon>Bacillati</taxon>
        <taxon>Bacillota</taxon>
        <taxon>Clostridia</taxon>
        <taxon>Thermosediminibacterales</taxon>
        <taxon>Thermosediminibacteraceae</taxon>
        <taxon>Thermosediminibacter</taxon>
        <taxon>environmental samples</taxon>
    </lineage>
</organism>
<dbReference type="InterPro" id="IPR050834">
    <property type="entry name" value="Glycosyltransf_2"/>
</dbReference>
<evidence type="ECO:0000313" key="2">
    <source>
        <dbReference type="EMBL" id="AIA91591.1"/>
    </source>
</evidence>
<reference evidence="2" key="1">
    <citation type="journal article" date="2013" name="Environ. Microbiol.">
        <title>Seasonally variable intestinal metagenomes of the red palm weevil (Rhynchophorus ferrugineus).</title>
        <authorList>
            <person name="Jia S."/>
            <person name="Zhang X."/>
            <person name="Zhang G."/>
            <person name="Yin A."/>
            <person name="Zhang S."/>
            <person name="Li F."/>
            <person name="Wang L."/>
            <person name="Zhao D."/>
            <person name="Yun Q."/>
            <person name="Tala"/>
            <person name="Wang J."/>
            <person name="Sun G."/>
            <person name="Baabdullah M."/>
            <person name="Yu X."/>
            <person name="Hu S."/>
            <person name="Al-Mssallem I.S."/>
            <person name="Yu J."/>
        </authorList>
    </citation>
    <scope>NUCLEOTIDE SEQUENCE</scope>
</reference>
<sequence>MGLYIDDCIKSISTSTYTNKEIIIINDGSTDNEKHKKNLKRTKNYDKLRIITTNNNGLASARNTGATLANGKYIAFLDADDTIEPTYYAKAIQVLAHYENVDFAGSWTQYFGASKNTWPGFTPEPPIILYHNTMNTSSLIFKKESFIQAGGNDTKMTFQGLEDY</sequence>
<dbReference type="PANTHER" id="PTHR43685">
    <property type="entry name" value="GLYCOSYLTRANSFERASE"/>
    <property type="match status" value="1"/>
</dbReference>
<dbReference type="AlphaFoldDB" id="A0A060CFQ2"/>
<dbReference type="InterPro" id="IPR029044">
    <property type="entry name" value="Nucleotide-diphossugar_trans"/>
</dbReference>
<feature type="domain" description="Glycosyltransferase 2-like" evidence="1">
    <location>
        <begin position="4"/>
        <end position="123"/>
    </location>
</feature>
<dbReference type="EMBL" id="KF124275">
    <property type="protein sequence ID" value="AIA91591.1"/>
    <property type="molecule type" value="Genomic_DNA"/>
</dbReference>
<dbReference type="Pfam" id="PF00535">
    <property type="entry name" value="Glycos_transf_2"/>
    <property type="match status" value="1"/>
</dbReference>